<comment type="caution">
    <text evidence="10">The sequence shown here is derived from an EMBL/GenBank/DDBJ whole genome shotgun (WGS) entry which is preliminary data.</text>
</comment>
<accession>A0A397EJA3</accession>
<dbReference type="Proteomes" id="UP000266196">
    <property type="component" value="Unassembled WGS sequence"/>
</dbReference>
<keyword evidence="6" id="KW-0862">Zinc</keyword>
<evidence type="ECO:0000256" key="5">
    <source>
        <dbReference type="ARBA" id="ARBA00022771"/>
    </source>
</evidence>
<evidence type="ECO:0000256" key="8">
    <source>
        <dbReference type="SAM" id="MobiDB-lite"/>
    </source>
</evidence>
<name>A0A397EJA3_APHAT</name>
<keyword evidence="4" id="KW-0479">Metal-binding</keyword>
<protein>
    <recommendedName>
        <fullName evidence="9">CHHC U11-48K-type domain-containing protein</fullName>
    </recommendedName>
</protein>
<dbReference type="InterPro" id="IPR007871">
    <property type="entry name" value="Methyltransferase_TRM13"/>
</dbReference>
<dbReference type="PANTHER" id="PTHR31344:SF0">
    <property type="entry name" value="NUCLEAR PORE COMPLEX PROTEIN NUP205"/>
    <property type="match status" value="1"/>
</dbReference>
<feature type="domain" description="CHHC U11-48K-type" evidence="9">
    <location>
        <begin position="86"/>
        <end position="113"/>
    </location>
</feature>
<feature type="region of interest" description="Disordered" evidence="8">
    <location>
        <begin position="132"/>
        <end position="162"/>
    </location>
</feature>
<dbReference type="GO" id="GO:0008270">
    <property type="term" value="F:zinc ion binding"/>
    <property type="evidence" value="ECO:0007669"/>
    <property type="project" value="UniProtKB-KW"/>
</dbReference>
<dbReference type="Pfam" id="PF05206">
    <property type="entry name" value="TRM13"/>
    <property type="match status" value="1"/>
</dbReference>
<dbReference type="GO" id="GO:0008033">
    <property type="term" value="P:tRNA processing"/>
    <property type="evidence" value="ECO:0007669"/>
    <property type="project" value="InterPro"/>
</dbReference>
<comment type="subcellular location">
    <subcellularLocation>
        <location evidence="1">Nucleus</location>
    </subcellularLocation>
</comment>
<dbReference type="PANTHER" id="PTHR31344">
    <property type="entry name" value="NUCLEAR PORE COMPLEX PROTEIN NUP205"/>
    <property type="match status" value="1"/>
</dbReference>
<keyword evidence="7" id="KW-0539">Nucleus</keyword>
<dbReference type="InterPro" id="IPR021827">
    <property type="entry name" value="Nup186/Nup192/Nup205"/>
</dbReference>
<dbReference type="PROSITE" id="PS51800">
    <property type="entry name" value="ZF_CHHC_U11_48K"/>
    <property type="match status" value="1"/>
</dbReference>
<dbReference type="VEuPathDB" id="FungiDB:H257_02511"/>
<dbReference type="VEuPathDB" id="FungiDB:H257_02513"/>
<evidence type="ECO:0000256" key="3">
    <source>
        <dbReference type="ARBA" id="ARBA00022448"/>
    </source>
</evidence>
<evidence type="ECO:0000313" key="10">
    <source>
        <dbReference type="EMBL" id="RHY94632.1"/>
    </source>
</evidence>
<dbReference type="Pfam" id="PF11894">
    <property type="entry name" value="Nup192"/>
    <property type="match status" value="1"/>
</dbReference>
<gene>
    <name evidence="10" type="ORF">DYB31_000529</name>
</gene>
<dbReference type="Pfam" id="PF11722">
    <property type="entry name" value="zf-TRM13_CCCH"/>
    <property type="match status" value="1"/>
</dbReference>
<comment type="similarity">
    <text evidence="2">Belongs to the NUP186/NUP192/NUP205 family.</text>
</comment>
<sequence>MSTKEAAAAALTKPPHVSERLKRKREKAKAMKDGEWTQCMFKLERKNRFCNVARVEGSLYCGNHVVDDEGVVSQKTKKYKQELCKRVPCTLDPTHTVYLFDLNKHLVICNKLKEAEVMRSLPFYTANINSGTHAATGTSDPSTTVQDDTSVTEEHSGPSSDKQASLFQTLAGLDFNAFAAKIDAAFDKHVPVIPTQTLDHAACNTLLQQKQAAGANHSILRHIQQQASILGHMESKKLLRSDCVYVELGAGRAMLSLALTQMYPSSPFVLIDRAGSRGKADQYIALDNKCTRAKIDIRHLNLAKMDQVAHQPLVCLSKHLCGVATDLSLRALANTLPAGPSDDATEAPTGHPQKMSSHLVGLAIGLGTTAAATATTTGALQDDLLLVNVGSLRGHDLDKQVGLALLPQIEFSDEVAGLLDASKALFLAPLQFLDGEAPVPAQRTQLAKGSIQVRQDGSATHTPLAVNPTIQQQITQMSDDLHLSEASCLKYWILASQPENRTLVTQRNHLAKDLIQDNVPAAAREFVLQETSAALSALRQLCRARIDASLPADKKDFIVSFTNDLVRQDVVANLITLLTTSIPTLVQRSSVHVFALQWQKTIAEILFLLGTSTHLIQTEVKALLTLAKSFAVRLDALRATVASTLQSAMGLGSFVDSLPFDAPEMTSLLHTLNFIQATAASVLVVQDTRRYNRNTGEFTASAPVWWTSAVVQELNPLVLQDKWLPTSAKLGKVQSVIGLYYALALAKSPTHERVDSFLADCVAANCFSFATRAMYPFAPVSDPLLSTPYFSTFQEVFTSYATHFFTGQPAATADAASTSREPALGAAATRPGDDIKDILDWATYLCKHCPTLAAQCWSTPATFVSKLSPEVVAKGQVAYMHFLAVSGKGNPSAAYKHIKDSPPPISWKRFFSAIESYRRLLMPDHPHTMFPTKAVASSSTPHKFSTAEVDALEAMFHIFQTMVQDDSIAPFFLDWPDVNVLLLFLGFVRCPIPSVLKGAVMDTLSSFVSSPPMGQLMWQHLESAQILLTTSSSSTHANQGILFELEQIESMQRTYPATLGFLKLVDKLFRFDFPDDCGANYRVPGAQPYLDFALHVFLKADTREYDVELDKWQILEQCLHLFDHVLASYTPTASDFTDDYVVLNPHLGSFGKNDKYFHKPKSLGFMLLSKLLTDSPVLRKLVQLLTTELSVTHLERTNDVAQVKYTTDLCMQLVQESSTLNSTPLIRVQENLVTLALSVLHRVFELEGAFVSSVRASALESTVVEPLHRLLVRTPQHVITLAKYIRYTPQPSIALQSAKLLHHLSTHLPPTHLVQLLHDHGDDREIRDGYVSVIMDESAAWSEAKRVVLDMLLDNVRKPVPNLSTLLLLSSSATGDESNNVLDALLLVLDNLNFVHAQPVLSERAHELVYRVLSTPTLQKIRGAGLQHLEGFLTRQIQTLPTLWSIQRHVTAHRDVLALIHIRRWLVQDVALVVFQSKQAAPLFASSAPVSVLLALLDTTSFVHAPPPMPQDDAGLKLADQCTVEKDQRLYIDVVKFQSLLLEHQSTDQSAPLVQWALSWNRFSERIAVEAQALEAWTALAQVLTVDHHVSVKELYQVWQTLLNKAQTKDAVGHLVELVAKVSVTLSFQIRADRVHQSSSGLSSYQRLELLQDTERVVMQTTLQSNPSAGRRARSWLYTSLLHLMRYGQEESKVDTGRTTATHPGTRDALSHLVLGAQELTLFDEYVWKDAFLSTLCRDASEAASEPLSMGLAMNVLGLILSCSSSGRVSILRLLPMPHLCNVHLQLRESNQDELADTVVSFFVQVAQSKEGALTLLHGGVVRTLMQCTTFPVQRPQWIQDSDTWRAAEHAYFQKWLPVLRLLGALCTALPRNAECIQVVLIFLHKHIKLVNGALNVEVHSPSLQRLVEMSQVLLLLRTAAGHPKLLESLVGAPKVVKLTQKVVHVASYYGRTLGSFTGGWWAAIVPRTLSEQEQADVAGSVACLPSASLFDECKWDAVRFVLSQATAYCRIRMLSWDSPLKTTKSEYVAIAVLDADQDWLAALVTFVDLYRKDVDKDTLVFLIENTTTVLAHHALHGRHHATAAAILTTLGSDFEVGFVCSFYDIILPIWFLNNCRRTAACFIC</sequence>
<evidence type="ECO:0000313" key="11">
    <source>
        <dbReference type="Proteomes" id="UP000266196"/>
    </source>
</evidence>
<dbReference type="InterPro" id="IPR021721">
    <property type="entry name" value="Znf_CCCH-type_TRM13"/>
</dbReference>
<dbReference type="GO" id="GO:0008168">
    <property type="term" value="F:methyltransferase activity"/>
    <property type="evidence" value="ECO:0007669"/>
    <property type="project" value="InterPro"/>
</dbReference>
<evidence type="ECO:0000256" key="4">
    <source>
        <dbReference type="ARBA" id="ARBA00022723"/>
    </source>
</evidence>
<feature type="compositionally biased region" description="Polar residues" evidence="8">
    <location>
        <begin position="132"/>
        <end position="149"/>
    </location>
</feature>
<evidence type="ECO:0000256" key="2">
    <source>
        <dbReference type="ARBA" id="ARBA00005892"/>
    </source>
</evidence>
<reference evidence="10 11" key="1">
    <citation type="submission" date="2018-08" db="EMBL/GenBank/DDBJ databases">
        <title>Aphanomyces genome sequencing and annotation.</title>
        <authorList>
            <person name="Minardi D."/>
            <person name="Oidtmann B."/>
            <person name="Van Der Giezen M."/>
            <person name="Studholme D.J."/>
        </authorList>
    </citation>
    <scope>NUCLEOTIDE SEQUENCE [LARGE SCALE GENOMIC DNA]</scope>
    <source>
        <strain evidence="10 11">197901</strain>
    </source>
</reference>
<evidence type="ECO:0000259" key="9">
    <source>
        <dbReference type="PROSITE" id="PS51800"/>
    </source>
</evidence>
<dbReference type="GO" id="GO:0005643">
    <property type="term" value="C:nuclear pore"/>
    <property type="evidence" value="ECO:0007669"/>
    <property type="project" value="InterPro"/>
</dbReference>
<keyword evidence="5" id="KW-0863">Zinc-finger</keyword>
<dbReference type="EMBL" id="QUTE01017062">
    <property type="protein sequence ID" value="RHY94632.1"/>
    <property type="molecule type" value="Genomic_DNA"/>
</dbReference>
<evidence type="ECO:0000256" key="6">
    <source>
        <dbReference type="ARBA" id="ARBA00022833"/>
    </source>
</evidence>
<evidence type="ECO:0000256" key="1">
    <source>
        <dbReference type="ARBA" id="ARBA00004123"/>
    </source>
</evidence>
<evidence type="ECO:0000256" key="7">
    <source>
        <dbReference type="ARBA" id="ARBA00023242"/>
    </source>
</evidence>
<dbReference type="InterPro" id="IPR022776">
    <property type="entry name" value="TRM13/UPF0224_CHHC_Znf_dom"/>
</dbReference>
<keyword evidence="3" id="KW-0813">Transport</keyword>
<proteinExistence type="inferred from homology"/>
<organism evidence="10 11">
    <name type="scientific">Aphanomyces astaci</name>
    <name type="common">Crayfish plague agent</name>
    <dbReference type="NCBI Taxonomy" id="112090"/>
    <lineage>
        <taxon>Eukaryota</taxon>
        <taxon>Sar</taxon>
        <taxon>Stramenopiles</taxon>
        <taxon>Oomycota</taxon>
        <taxon>Saprolegniomycetes</taxon>
        <taxon>Saprolegniales</taxon>
        <taxon>Verrucalvaceae</taxon>
        <taxon>Aphanomyces</taxon>
    </lineage>
</organism>